<accession>E9GAK1</accession>
<organism evidence="2 3">
    <name type="scientific">Daphnia pulex</name>
    <name type="common">Water flea</name>
    <dbReference type="NCBI Taxonomy" id="6669"/>
    <lineage>
        <taxon>Eukaryota</taxon>
        <taxon>Metazoa</taxon>
        <taxon>Ecdysozoa</taxon>
        <taxon>Arthropoda</taxon>
        <taxon>Crustacea</taxon>
        <taxon>Branchiopoda</taxon>
        <taxon>Diplostraca</taxon>
        <taxon>Cladocera</taxon>
        <taxon>Anomopoda</taxon>
        <taxon>Daphniidae</taxon>
        <taxon>Daphnia</taxon>
    </lineage>
</organism>
<feature type="compositionally biased region" description="Polar residues" evidence="1">
    <location>
        <begin position="8"/>
        <end position="21"/>
    </location>
</feature>
<feature type="compositionally biased region" description="Basic and acidic residues" evidence="1">
    <location>
        <begin position="40"/>
        <end position="55"/>
    </location>
</feature>
<dbReference type="HOGENOM" id="CLU_1512124_0_0_1"/>
<dbReference type="InParanoid" id="E9GAK1"/>
<feature type="region of interest" description="Disordered" evidence="1">
    <location>
        <begin position="143"/>
        <end position="178"/>
    </location>
</feature>
<dbReference type="Proteomes" id="UP000000305">
    <property type="component" value="Unassembled WGS sequence"/>
</dbReference>
<evidence type="ECO:0000313" key="3">
    <source>
        <dbReference type="Proteomes" id="UP000000305"/>
    </source>
</evidence>
<gene>
    <name evidence="2" type="ORF">DAPPUDRAFT_100505</name>
</gene>
<dbReference type="AlphaFoldDB" id="E9GAK1"/>
<sequence length="178" mass="19798">MVEDMTQEFETSWAPHSSGSGNLVIEEKRVREKERKKKKGEKEKENKKEGGADCRRESSCVAAELLPADSNCASRSVSAGRAGSKNPTVSSDFLLLFSLLILDCCTEQFTKIPGNKNKLTLSSVIHFPPKVHSTQQFLSLTSRQQRTVPPKKALVENDGRRFETGPGPGPNQYQQFEE</sequence>
<dbReference type="EMBL" id="GL732537">
    <property type="protein sequence ID" value="EFX83513.1"/>
    <property type="molecule type" value="Genomic_DNA"/>
</dbReference>
<dbReference type="KEGG" id="dpx:DAPPUDRAFT_100505"/>
<name>E9GAK1_DAPPU</name>
<keyword evidence="3" id="KW-1185">Reference proteome</keyword>
<reference evidence="2 3" key="1">
    <citation type="journal article" date="2011" name="Science">
        <title>The ecoresponsive genome of Daphnia pulex.</title>
        <authorList>
            <person name="Colbourne J.K."/>
            <person name="Pfrender M.E."/>
            <person name="Gilbert D."/>
            <person name="Thomas W.K."/>
            <person name="Tucker A."/>
            <person name="Oakley T.H."/>
            <person name="Tokishita S."/>
            <person name="Aerts A."/>
            <person name="Arnold G.J."/>
            <person name="Basu M.K."/>
            <person name="Bauer D.J."/>
            <person name="Caceres C.E."/>
            <person name="Carmel L."/>
            <person name="Casola C."/>
            <person name="Choi J.H."/>
            <person name="Detter J.C."/>
            <person name="Dong Q."/>
            <person name="Dusheyko S."/>
            <person name="Eads B.D."/>
            <person name="Frohlich T."/>
            <person name="Geiler-Samerotte K.A."/>
            <person name="Gerlach D."/>
            <person name="Hatcher P."/>
            <person name="Jogdeo S."/>
            <person name="Krijgsveld J."/>
            <person name="Kriventseva E.V."/>
            <person name="Kultz D."/>
            <person name="Laforsch C."/>
            <person name="Lindquist E."/>
            <person name="Lopez J."/>
            <person name="Manak J.R."/>
            <person name="Muller J."/>
            <person name="Pangilinan J."/>
            <person name="Patwardhan R.P."/>
            <person name="Pitluck S."/>
            <person name="Pritham E.J."/>
            <person name="Rechtsteiner A."/>
            <person name="Rho M."/>
            <person name="Rogozin I.B."/>
            <person name="Sakarya O."/>
            <person name="Salamov A."/>
            <person name="Schaack S."/>
            <person name="Shapiro H."/>
            <person name="Shiga Y."/>
            <person name="Skalitzky C."/>
            <person name="Smith Z."/>
            <person name="Souvorov A."/>
            <person name="Sung W."/>
            <person name="Tang Z."/>
            <person name="Tsuchiya D."/>
            <person name="Tu H."/>
            <person name="Vos H."/>
            <person name="Wang M."/>
            <person name="Wolf Y.I."/>
            <person name="Yamagata H."/>
            <person name="Yamada T."/>
            <person name="Ye Y."/>
            <person name="Shaw J.R."/>
            <person name="Andrews J."/>
            <person name="Crease T.J."/>
            <person name="Tang H."/>
            <person name="Lucas S.M."/>
            <person name="Robertson H.M."/>
            <person name="Bork P."/>
            <person name="Koonin E.V."/>
            <person name="Zdobnov E.M."/>
            <person name="Grigoriev I.V."/>
            <person name="Lynch M."/>
            <person name="Boore J.L."/>
        </authorList>
    </citation>
    <scope>NUCLEOTIDE SEQUENCE [LARGE SCALE GENOMIC DNA]</scope>
</reference>
<proteinExistence type="predicted"/>
<feature type="compositionally biased region" description="Basic and acidic residues" evidence="1">
    <location>
        <begin position="153"/>
        <end position="163"/>
    </location>
</feature>
<feature type="region of interest" description="Disordered" evidence="1">
    <location>
        <begin position="1"/>
        <end position="55"/>
    </location>
</feature>
<protein>
    <submittedName>
        <fullName evidence="2">Uncharacterized protein</fullName>
    </submittedName>
</protein>
<evidence type="ECO:0000256" key="1">
    <source>
        <dbReference type="SAM" id="MobiDB-lite"/>
    </source>
</evidence>
<evidence type="ECO:0000313" key="2">
    <source>
        <dbReference type="EMBL" id="EFX83513.1"/>
    </source>
</evidence>